<proteinExistence type="predicted"/>
<name>A0ABQ5JJH8_9LACO</name>
<gene>
    <name evidence="2" type="ORF">LPAF129_07600</name>
</gene>
<dbReference type="InterPro" id="IPR001387">
    <property type="entry name" value="Cro/C1-type_HTH"/>
</dbReference>
<dbReference type="SUPFAM" id="SSF48452">
    <property type="entry name" value="TPR-like"/>
    <property type="match status" value="1"/>
</dbReference>
<protein>
    <recommendedName>
        <fullName evidence="1">HTH cro/C1-type domain-containing protein</fullName>
    </recommendedName>
</protein>
<dbReference type="Proteomes" id="UP001055149">
    <property type="component" value="Unassembled WGS sequence"/>
</dbReference>
<dbReference type="SUPFAM" id="SSF47413">
    <property type="entry name" value="lambda repressor-like DNA-binding domains"/>
    <property type="match status" value="1"/>
</dbReference>
<comment type="caution">
    <text evidence="2">The sequence shown here is derived from an EMBL/GenBank/DDBJ whole genome shotgun (WGS) entry which is preliminary data.</text>
</comment>
<organism evidence="2 3">
    <name type="scientific">Ligilactobacillus pabuli</name>
    <dbReference type="NCBI Taxonomy" id="2886039"/>
    <lineage>
        <taxon>Bacteria</taxon>
        <taxon>Bacillati</taxon>
        <taxon>Bacillota</taxon>
        <taxon>Bacilli</taxon>
        <taxon>Lactobacillales</taxon>
        <taxon>Lactobacillaceae</taxon>
        <taxon>Ligilactobacillus</taxon>
    </lineage>
</organism>
<evidence type="ECO:0000259" key="1">
    <source>
        <dbReference type="PROSITE" id="PS50943"/>
    </source>
</evidence>
<dbReference type="SMART" id="SM00530">
    <property type="entry name" value="HTH_XRE"/>
    <property type="match status" value="1"/>
</dbReference>
<evidence type="ECO:0000313" key="2">
    <source>
        <dbReference type="EMBL" id="GKS81075.1"/>
    </source>
</evidence>
<evidence type="ECO:0000313" key="3">
    <source>
        <dbReference type="Proteomes" id="UP001055149"/>
    </source>
</evidence>
<dbReference type="PROSITE" id="PS50943">
    <property type="entry name" value="HTH_CROC1"/>
    <property type="match status" value="1"/>
</dbReference>
<reference evidence="2" key="1">
    <citation type="journal article" date="2022" name="Int. J. Syst. Evol. Microbiol.">
        <title>A novel species of lactic acid bacteria, Ligilactobacillus pabuli sp. nov., isolated from alfalfa silage.</title>
        <authorList>
            <person name="Tohno M."/>
            <person name="Tanizawa Y."/>
            <person name="Sawada H."/>
            <person name="Sakamoto M."/>
            <person name="Ohkuma M."/>
            <person name="Kobayashi H."/>
        </authorList>
    </citation>
    <scope>NUCLEOTIDE SEQUENCE</scope>
    <source>
        <strain evidence="2">AF129</strain>
    </source>
</reference>
<keyword evidence="3" id="KW-1185">Reference proteome</keyword>
<dbReference type="Pfam" id="PF01381">
    <property type="entry name" value="HTH_3"/>
    <property type="match status" value="1"/>
</dbReference>
<dbReference type="InterPro" id="IPR010982">
    <property type="entry name" value="Lambda_DNA-bd_dom_sf"/>
</dbReference>
<dbReference type="CDD" id="cd00093">
    <property type="entry name" value="HTH_XRE"/>
    <property type="match status" value="1"/>
</dbReference>
<feature type="domain" description="HTH cro/C1-type" evidence="1">
    <location>
        <begin position="7"/>
        <end position="60"/>
    </location>
</feature>
<accession>A0ABQ5JJH8</accession>
<sequence>MINGGLIRKRRKELKMSQGELAEGITSQGMISQIETRSAVPSGETLEKIVTRLNMSFAEAVGTEEFIDGNSLVLSAVVRILHHQFDAASEILDKLDTLDDMTLELTLWRDYMRAWILAHSTTDHRSDAIFTYNRILQVTHHEIGVLWPLVASDLAVEYLIAGKVEPAKYYIDQAREAFADHDPEKQSYATLQLWTNASYYYLNMKQYDETLKITRKGIAMAQKEMISGPVDKLYINMAYALAGVNGKWIPEAIQALYMAYTFADHIHNDEVKERAVAELNAQGYAL</sequence>
<dbReference type="InterPro" id="IPR011990">
    <property type="entry name" value="TPR-like_helical_dom_sf"/>
</dbReference>
<dbReference type="Gene3D" id="1.25.40.10">
    <property type="entry name" value="Tetratricopeptide repeat domain"/>
    <property type="match status" value="1"/>
</dbReference>
<dbReference type="EMBL" id="BQXH01000005">
    <property type="protein sequence ID" value="GKS81075.1"/>
    <property type="molecule type" value="Genomic_DNA"/>
</dbReference>
<dbReference type="RefSeq" id="WP_244054839.1">
    <property type="nucleotide sequence ID" value="NZ_BQXH01000005.1"/>
</dbReference>